<name>A0ABQ6GJE7_9BACL</name>
<dbReference type="NCBIfam" id="NF006689">
    <property type="entry name" value="PRK09237.1"/>
    <property type="match status" value="1"/>
</dbReference>
<dbReference type="EMBL" id="BSSQ01000016">
    <property type="protein sequence ID" value="GLX69752.1"/>
    <property type="molecule type" value="Genomic_DNA"/>
</dbReference>
<dbReference type="InterPro" id="IPR011059">
    <property type="entry name" value="Metal-dep_hydrolase_composite"/>
</dbReference>
<dbReference type="PANTHER" id="PTHR42717:SF1">
    <property type="entry name" value="IMIDAZOLONEPROPIONASE AND RELATED AMIDOHYDROLASES"/>
    <property type="match status" value="1"/>
</dbReference>
<comment type="caution">
    <text evidence="1">The sequence shown here is derived from an EMBL/GenBank/DDBJ whole genome shotgun (WGS) entry which is preliminary data.</text>
</comment>
<dbReference type="RefSeq" id="WP_284240533.1">
    <property type="nucleotide sequence ID" value="NZ_BSSQ01000016.1"/>
</dbReference>
<gene>
    <name evidence="1" type="ORF">MU1_40980</name>
</gene>
<proteinExistence type="predicted"/>
<keyword evidence="2" id="KW-1185">Reference proteome</keyword>
<dbReference type="Pfam" id="PF22647">
    <property type="entry name" value="EF_0837-like_N"/>
    <property type="match status" value="1"/>
</dbReference>
<dbReference type="Gene3D" id="2.30.40.10">
    <property type="entry name" value="Urease, subunit C, domain 1"/>
    <property type="match status" value="1"/>
</dbReference>
<evidence type="ECO:0000313" key="2">
    <source>
        <dbReference type="Proteomes" id="UP001157114"/>
    </source>
</evidence>
<dbReference type="SUPFAM" id="SSF51556">
    <property type="entry name" value="Metallo-dependent hydrolases"/>
    <property type="match status" value="1"/>
</dbReference>
<dbReference type="InterPro" id="IPR047601">
    <property type="entry name" value="EF_0837-like"/>
</dbReference>
<dbReference type="Gene3D" id="3.20.20.140">
    <property type="entry name" value="Metal-dependent hydrolases"/>
    <property type="match status" value="1"/>
</dbReference>
<dbReference type="Proteomes" id="UP001157114">
    <property type="component" value="Unassembled WGS sequence"/>
</dbReference>
<dbReference type="SUPFAM" id="SSF51338">
    <property type="entry name" value="Composite domain of metallo-dependent hydrolases"/>
    <property type="match status" value="1"/>
</dbReference>
<dbReference type="NCBIfam" id="TIGR03583">
    <property type="entry name" value="EF_0837"/>
    <property type="match status" value="1"/>
</dbReference>
<reference evidence="1 2" key="1">
    <citation type="submission" date="2023-03" db="EMBL/GenBank/DDBJ databases">
        <title>Draft genome sequence of the bacteria which degrade cell wall of Tricholomamatutake.</title>
        <authorList>
            <person name="Konishi Y."/>
            <person name="Fukuta Y."/>
            <person name="Shirasaka N."/>
        </authorList>
    </citation>
    <scope>NUCLEOTIDE SEQUENCE [LARGE SCALE GENOMIC DNA]</scope>
    <source>
        <strain evidence="2">mu1</strain>
    </source>
</reference>
<dbReference type="InterPro" id="IPR020043">
    <property type="entry name" value="Deacetylase_Atu3266-like"/>
</dbReference>
<evidence type="ECO:0000313" key="1">
    <source>
        <dbReference type="EMBL" id="GLX69752.1"/>
    </source>
</evidence>
<dbReference type="PIRSF" id="PIRSF039004">
    <property type="entry name" value="ADE_EF_0837"/>
    <property type="match status" value="1"/>
</dbReference>
<dbReference type="InterPro" id="IPR032466">
    <property type="entry name" value="Metal_Hydrolase"/>
</dbReference>
<sequence>MKEQRYVLRNLKLVDERQIDITINNGWIERIAETGKPRSASEVHRESERLAELDGAGLYVSSGWIDMHVHAFSELEPYGDEIDAIGVEQGVTTIVDAGSCGADRIGELLASARAAQTKLLAFLNISHIGLLRVDELSELSWINRDKLLHAVREYGEYIVGLKARISRSVVKELGIEPLRLARSFSEETGLPLMVHIGSGPPAIEEVVELLASKDIITHYLNGKSNNLFGQDDEPLPVLLDALGRGVRLDVGHGTASFSFKVAEAATRHGIPLHTISTDIYRSNRVNGPVYSLANVMTKFLYLGYTLEQVVAAVTSTAADWLGRPELGRIEVGDPANLTLFEVREEQVQLVDSEGNERMANQHIQAKGVVVDGKFIACELRS</sequence>
<accession>A0ABQ6GJE7</accession>
<dbReference type="PANTHER" id="PTHR42717">
    <property type="entry name" value="DIHYDROOROTASE-RELATED"/>
    <property type="match status" value="1"/>
</dbReference>
<organism evidence="1 2">
    <name type="scientific">Paenibacillus glycanilyticus</name>
    <dbReference type="NCBI Taxonomy" id="126569"/>
    <lineage>
        <taxon>Bacteria</taxon>
        <taxon>Bacillati</taxon>
        <taxon>Bacillota</taxon>
        <taxon>Bacilli</taxon>
        <taxon>Bacillales</taxon>
        <taxon>Paenibacillaceae</taxon>
        <taxon>Paenibacillus</taxon>
    </lineage>
</organism>
<protein>
    <submittedName>
        <fullName evidence="1">Dihydroorotase</fullName>
    </submittedName>
</protein>